<reference evidence="2" key="1">
    <citation type="submission" date="2020-02" db="EMBL/GenBank/DDBJ databases">
        <authorList>
            <person name="Meier V. D."/>
        </authorList>
    </citation>
    <scope>NUCLEOTIDE SEQUENCE</scope>
    <source>
        <strain evidence="2">AVDCRST_MAG12</strain>
    </source>
</reference>
<organism evidence="2">
    <name type="scientific">uncultured Rubrobacteraceae bacterium</name>
    <dbReference type="NCBI Taxonomy" id="349277"/>
    <lineage>
        <taxon>Bacteria</taxon>
        <taxon>Bacillati</taxon>
        <taxon>Actinomycetota</taxon>
        <taxon>Rubrobacteria</taxon>
        <taxon>Rubrobacterales</taxon>
        <taxon>Rubrobacteraceae</taxon>
        <taxon>environmental samples</taxon>
    </lineage>
</organism>
<name>A0A6J4S4U3_9ACTN</name>
<dbReference type="AlphaFoldDB" id="A0A6J4S4U3"/>
<evidence type="ECO:0000313" key="2">
    <source>
        <dbReference type="EMBL" id="CAA9484898.1"/>
    </source>
</evidence>
<feature type="region of interest" description="Disordered" evidence="1">
    <location>
        <begin position="1"/>
        <end position="21"/>
    </location>
</feature>
<feature type="non-terminal residue" evidence="2">
    <location>
        <position position="1"/>
    </location>
</feature>
<gene>
    <name evidence="2" type="ORF">AVDCRST_MAG12-1742</name>
</gene>
<dbReference type="EMBL" id="CADCVK010000267">
    <property type="protein sequence ID" value="CAA9484898.1"/>
    <property type="molecule type" value="Genomic_DNA"/>
</dbReference>
<evidence type="ECO:0000256" key="1">
    <source>
        <dbReference type="SAM" id="MobiDB-lite"/>
    </source>
</evidence>
<protein>
    <submittedName>
        <fullName evidence="2">Uncharacterized protein</fullName>
    </submittedName>
</protein>
<accession>A0A6J4S4U3</accession>
<proteinExistence type="predicted"/>
<sequence>ASSSGRTAWTTRSASTTTPGA</sequence>
<feature type="non-terminal residue" evidence="2">
    <location>
        <position position="21"/>
    </location>
</feature>